<name>A0A1H4EHH4_9FIRM</name>
<sequence length="92" mass="9731">MPRRDGTGPMGAGSMTGRGLGLCTGANTVKYGAGIGMGLGLGLACRRGFGRGFGRGSAINQIFSKTQKELLNEQKTMLQDRLEVIDKQLENL</sequence>
<evidence type="ECO:0008006" key="3">
    <source>
        <dbReference type="Google" id="ProtNLM"/>
    </source>
</evidence>
<dbReference type="Pfam" id="PF17253">
    <property type="entry name" value="DUF5320"/>
    <property type="match status" value="1"/>
</dbReference>
<accession>A0A1H4EHH4</accession>
<gene>
    <name evidence="1" type="ORF">SAMN04515656_1425</name>
</gene>
<protein>
    <recommendedName>
        <fullName evidence="3">DUF5320 domain-containing protein</fullName>
    </recommendedName>
</protein>
<dbReference type="EMBL" id="FNRK01000042">
    <property type="protein sequence ID" value="SEA84269.1"/>
    <property type="molecule type" value="Genomic_DNA"/>
</dbReference>
<dbReference type="AlphaFoldDB" id="A0A1H4EHH4"/>
<evidence type="ECO:0000313" key="2">
    <source>
        <dbReference type="Proteomes" id="UP000199394"/>
    </source>
</evidence>
<proteinExistence type="predicted"/>
<dbReference type="Proteomes" id="UP000199394">
    <property type="component" value="Unassembled WGS sequence"/>
</dbReference>
<dbReference type="InterPro" id="IPR035205">
    <property type="entry name" value="DUF5320"/>
</dbReference>
<dbReference type="RefSeq" id="WP_090309923.1">
    <property type="nucleotide sequence ID" value="NZ_FNRK01000042.1"/>
</dbReference>
<dbReference type="STRING" id="81409.SAMN04515656_1425"/>
<keyword evidence="2" id="KW-1185">Reference proteome</keyword>
<organism evidence="1 2">
    <name type="scientific">Eubacterium aggregans</name>
    <dbReference type="NCBI Taxonomy" id="81409"/>
    <lineage>
        <taxon>Bacteria</taxon>
        <taxon>Bacillati</taxon>
        <taxon>Bacillota</taxon>
        <taxon>Clostridia</taxon>
        <taxon>Eubacteriales</taxon>
        <taxon>Eubacteriaceae</taxon>
        <taxon>Eubacterium</taxon>
    </lineage>
</organism>
<reference evidence="1 2" key="1">
    <citation type="submission" date="2016-10" db="EMBL/GenBank/DDBJ databases">
        <authorList>
            <person name="de Groot N.N."/>
        </authorList>
    </citation>
    <scope>NUCLEOTIDE SEQUENCE [LARGE SCALE GENOMIC DNA]</scope>
    <source>
        <strain evidence="1 2">SR12</strain>
    </source>
</reference>
<evidence type="ECO:0000313" key="1">
    <source>
        <dbReference type="EMBL" id="SEA84269.1"/>
    </source>
</evidence>
<dbReference type="OrthoDB" id="9815278at2"/>